<dbReference type="GO" id="GO:0005840">
    <property type="term" value="C:ribosome"/>
    <property type="evidence" value="ECO:0007669"/>
    <property type="project" value="UniProtKB-KW"/>
</dbReference>
<keyword evidence="1" id="KW-0808">Transferase</keyword>
<keyword evidence="4" id="KW-1185">Reference proteome</keyword>
<keyword evidence="3" id="KW-0689">Ribosomal protein</keyword>
<name>A0ABN6ZP87_9CREN</name>
<dbReference type="PANTHER" id="PTHR13947">
    <property type="entry name" value="GNAT FAMILY N-ACETYLTRANSFERASE"/>
    <property type="match status" value="1"/>
</dbReference>
<dbReference type="PROSITE" id="PS51186">
    <property type="entry name" value="GNAT"/>
    <property type="match status" value="1"/>
</dbReference>
<dbReference type="Pfam" id="PF00583">
    <property type="entry name" value="Acetyltransf_1"/>
    <property type="match status" value="1"/>
</dbReference>
<dbReference type="SUPFAM" id="SSF55729">
    <property type="entry name" value="Acyl-CoA N-acyltransferases (Nat)"/>
    <property type="match status" value="1"/>
</dbReference>
<sequence length="160" mass="17894">MQCCKTVRAAEPSDLDEVFGIEVESFDEPYPRWYFDLLYGLSGGEYFLVSESADGRITGYIVGIPLSGNVCHIASMAVSRECRRKKVGTVLLQSFMELCSSNGYSSFVLEVNTYNYPAQSLYISNMFRPMMFVPNYYGQGKHALVMALVGEQPCCLQPSD</sequence>
<reference evidence="3 4" key="1">
    <citation type="submission" date="2023-09" db="EMBL/GenBank/DDBJ databases">
        <title>Pyrofollis japonicus gen. nov. sp. nov., a novel member of the family Pyrodictiaceae isolated from the Iheya North hydrothermal field.</title>
        <authorList>
            <person name="Miyazaki U."/>
            <person name="Sanari M."/>
            <person name="Tame A."/>
            <person name="Kitajima M."/>
            <person name="Okamoto A."/>
            <person name="Sawayama S."/>
            <person name="Miyazaki J."/>
            <person name="Takai K."/>
            <person name="Nakagawa S."/>
        </authorList>
    </citation>
    <scope>NUCLEOTIDE SEQUENCE [LARGE SCALE GENOMIC DNA]</scope>
    <source>
        <strain evidence="3 4">AV2</strain>
    </source>
</reference>
<organism evidence="3 4">
    <name type="scientific">Pyrodictium abyssi</name>
    <dbReference type="NCBI Taxonomy" id="54256"/>
    <lineage>
        <taxon>Archaea</taxon>
        <taxon>Thermoproteota</taxon>
        <taxon>Thermoprotei</taxon>
        <taxon>Desulfurococcales</taxon>
        <taxon>Pyrodictiaceae</taxon>
        <taxon>Pyrodictium</taxon>
    </lineage>
</organism>
<keyword evidence="3" id="KW-0687">Ribonucleoprotein</keyword>
<evidence type="ECO:0000313" key="4">
    <source>
        <dbReference type="Proteomes" id="UP001341135"/>
    </source>
</evidence>
<dbReference type="Gene3D" id="3.40.630.30">
    <property type="match status" value="1"/>
</dbReference>
<protein>
    <submittedName>
        <fullName evidence="3">Ribosomal protein S18-alanine N-acetyltransferase</fullName>
    </submittedName>
</protein>
<evidence type="ECO:0000313" key="3">
    <source>
        <dbReference type="EMBL" id="BES82061.1"/>
    </source>
</evidence>
<evidence type="ECO:0000256" key="1">
    <source>
        <dbReference type="ARBA" id="ARBA00022679"/>
    </source>
</evidence>
<feature type="domain" description="N-acetyltransferase" evidence="2">
    <location>
        <begin position="5"/>
        <end position="151"/>
    </location>
</feature>
<dbReference type="Proteomes" id="UP001341135">
    <property type="component" value="Chromosome"/>
</dbReference>
<dbReference type="InterPro" id="IPR050769">
    <property type="entry name" value="NAT_camello-type"/>
</dbReference>
<dbReference type="InterPro" id="IPR016181">
    <property type="entry name" value="Acyl_CoA_acyltransferase"/>
</dbReference>
<dbReference type="PANTHER" id="PTHR13947:SF37">
    <property type="entry name" value="LD18367P"/>
    <property type="match status" value="1"/>
</dbReference>
<dbReference type="InterPro" id="IPR000182">
    <property type="entry name" value="GNAT_dom"/>
</dbReference>
<proteinExistence type="predicted"/>
<dbReference type="RefSeq" id="WP_338249010.1">
    <property type="nucleotide sequence ID" value="NZ_AP028907.1"/>
</dbReference>
<evidence type="ECO:0000259" key="2">
    <source>
        <dbReference type="PROSITE" id="PS51186"/>
    </source>
</evidence>
<gene>
    <name evidence="3" type="primary">rimI_1</name>
    <name evidence="3" type="ORF">PABY_16280</name>
</gene>
<accession>A0ABN6ZP87</accession>
<dbReference type="CDD" id="cd04301">
    <property type="entry name" value="NAT_SF"/>
    <property type="match status" value="1"/>
</dbReference>
<dbReference type="EMBL" id="AP028907">
    <property type="protein sequence ID" value="BES82061.1"/>
    <property type="molecule type" value="Genomic_DNA"/>
</dbReference>
<dbReference type="GeneID" id="89289636"/>